<evidence type="ECO:0000313" key="2">
    <source>
        <dbReference type="EMBL" id="NGN68835.1"/>
    </source>
</evidence>
<sequence length="334" mass="36727">MTDTSGQHRQRAAQAVAAALNSPGVPAVHYETLSGGTYNTVVRAHLTDAAEPWVIKLPPQATHPHLSYETRLLHAEATFYEAASTLPDVPVPRLVRHEPAPPNPHLIMTSCPGSPWHSANGDVAFSERHRLRRDLGGHVARLHTLTGPGFGYPAEPFGPLTATWREAFTAMTTALLDDAERYDATLPVGFTECRALLASAASSDALDEVTRPTLVHFDLWDGNLLLDGSPGDRRLSGIIDGERMFWGDPLADCVSLALFGDIEDDRAFLEGYAKEGDPLRFDAPARRRLALYRAYLYLIMLVESVPRAYSPQQLARTQERVAPHLLRALDDLRS</sequence>
<keyword evidence="3" id="KW-1185">Reference proteome</keyword>
<dbReference type="EMBL" id="JAAKZV010000235">
    <property type="protein sequence ID" value="NGN68835.1"/>
    <property type="molecule type" value="Genomic_DNA"/>
</dbReference>
<keyword evidence="2" id="KW-0808">Transferase</keyword>
<dbReference type="SUPFAM" id="SSF56112">
    <property type="entry name" value="Protein kinase-like (PK-like)"/>
    <property type="match status" value="1"/>
</dbReference>
<dbReference type="Gene3D" id="3.90.1200.10">
    <property type="match status" value="1"/>
</dbReference>
<gene>
    <name evidence="2" type="ORF">G5C51_33700</name>
</gene>
<organism evidence="2 3">
    <name type="scientific">Streptomyces coryli</name>
    <dbReference type="NCBI Taxonomy" id="1128680"/>
    <lineage>
        <taxon>Bacteria</taxon>
        <taxon>Bacillati</taxon>
        <taxon>Actinomycetota</taxon>
        <taxon>Actinomycetes</taxon>
        <taxon>Kitasatosporales</taxon>
        <taxon>Streptomycetaceae</taxon>
        <taxon>Streptomyces</taxon>
    </lineage>
</organism>
<name>A0A6G4U9B8_9ACTN</name>
<protein>
    <submittedName>
        <fullName evidence="2">Aminoglycoside phosphotransferase family protein</fullName>
    </submittedName>
</protein>
<comment type="caution">
    <text evidence="2">The sequence shown here is derived from an EMBL/GenBank/DDBJ whole genome shotgun (WGS) entry which is preliminary data.</text>
</comment>
<reference evidence="2 3" key="1">
    <citation type="submission" date="2020-02" db="EMBL/GenBank/DDBJ databases">
        <title>Whole-genome analyses of novel actinobacteria.</title>
        <authorList>
            <person name="Sahin N."/>
        </authorList>
    </citation>
    <scope>NUCLEOTIDE SEQUENCE [LARGE SCALE GENOMIC DNA]</scope>
    <source>
        <strain evidence="2 3">A7024</strain>
    </source>
</reference>
<evidence type="ECO:0000259" key="1">
    <source>
        <dbReference type="Pfam" id="PF01636"/>
    </source>
</evidence>
<dbReference type="Pfam" id="PF01636">
    <property type="entry name" value="APH"/>
    <property type="match status" value="1"/>
</dbReference>
<dbReference type="GO" id="GO:0016740">
    <property type="term" value="F:transferase activity"/>
    <property type="evidence" value="ECO:0007669"/>
    <property type="project" value="UniProtKB-KW"/>
</dbReference>
<feature type="domain" description="Aminoglycoside phosphotransferase" evidence="1">
    <location>
        <begin position="30"/>
        <end position="288"/>
    </location>
</feature>
<dbReference type="InterPro" id="IPR011009">
    <property type="entry name" value="Kinase-like_dom_sf"/>
</dbReference>
<dbReference type="Proteomes" id="UP000481583">
    <property type="component" value="Unassembled WGS sequence"/>
</dbReference>
<evidence type="ECO:0000313" key="3">
    <source>
        <dbReference type="Proteomes" id="UP000481583"/>
    </source>
</evidence>
<accession>A0A6G4U9B8</accession>
<dbReference type="PANTHER" id="PTHR21310:SF15">
    <property type="entry name" value="AMINOGLYCOSIDE PHOSPHOTRANSFERASE DOMAIN-CONTAINING PROTEIN"/>
    <property type="match status" value="1"/>
</dbReference>
<dbReference type="InterPro" id="IPR051678">
    <property type="entry name" value="AGP_Transferase"/>
</dbReference>
<dbReference type="AlphaFoldDB" id="A0A6G4U9B8"/>
<dbReference type="InterPro" id="IPR002575">
    <property type="entry name" value="Aminoglycoside_PTrfase"/>
</dbReference>
<dbReference type="RefSeq" id="WP_165243160.1">
    <property type="nucleotide sequence ID" value="NZ_JAAKZV010000235.1"/>
</dbReference>
<proteinExistence type="predicted"/>
<dbReference type="PANTHER" id="PTHR21310">
    <property type="entry name" value="AMINOGLYCOSIDE PHOSPHOTRANSFERASE-RELATED-RELATED"/>
    <property type="match status" value="1"/>
</dbReference>